<dbReference type="GO" id="GO:0008168">
    <property type="term" value="F:methyltransferase activity"/>
    <property type="evidence" value="ECO:0007669"/>
    <property type="project" value="UniProtKB-KW"/>
</dbReference>
<keyword evidence="7" id="KW-1185">Reference proteome</keyword>
<dbReference type="Pfam" id="PF08100">
    <property type="entry name" value="Dimerisation"/>
    <property type="match status" value="1"/>
</dbReference>
<accession>A0ABR2Y7Q0</accession>
<dbReference type="GO" id="GO:0032259">
    <property type="term" value="P:methylation"/>
    <property type="evidence" value="ECO:0007669"/>
    <property type="project" value="UniProtKB-KW"/>
</dbReference>
<dbReference type="Gene3D" id="3.40.50.150">
    <property type="entry name" value="Vaccinia Virus protein VP39"/>
    <property type="match status" value="1"/>
</dbReference>
<organism evidence="6 7">
    <name type="scientific">Seiridium cardinale</name>
    <dbReference type="NCBI Taxonomy" id="138064"/>
    <lineage>
        <taxon>Eukaryota</taxon>
        <taxon>Fungi</taxon>
        <taxon>Dikarya</taxon>
        <taxon>Ascomycota</taxon>
        <taxon>Pezizomycotina</taxon>
        <taxon>Sordariomycetes</taxon>
        <taxon>Xylariomycetidae</taxon>
        <taxon>Amphisphaeriales</taxon>
        <taxon>Sporocadaceae</taxon>
        <taxon>Seiridium</taxon>
    </lineage>
</organism>
<evidence type="ECO:0000313" key="7">
    <source>
        <dbReference type="Proteomes" id="UP001465668"/>
    </source>
</evidence>
<evidence type="ECO:0000313" key="6">
    <source>
        <dbReference type="EMBL" id="KAK9782760.1"/>
    </source>
</evidence>
<dbReference type="PANTHER" id="PTHR43712:SF11">
    <property type="entry name" value="O-METHYLTRANSFERASE (AFU_ORTHOLOGUE AFUA_2G17820)-RELATED"/>
    <property type="match status" value="1"/>
</dbReference>
<dbReference type="InterPro" id="IPR012967">
    <property type="entry name" value="COMT_dimerisation"/>
</dbReference>
<gene>
    <name evidence="6" type="ORF">SCAR479_01103</name>
</gene>
<proteinExistence type="predicted"/>
<feature type="domain" description="O-methyltransferase dimerisation" evidence="5">
    <location>
        <begin position="62"/>
        <end position="135"/>
    </location>
</feature>
<dbReference type="EMBL" id="JARVKM010000002">
    <property type="protein sequence ID" value="KAK9782760.1"/>
    <property type="molecule type" value="Genomic_DNA"/>
</dbReference>
<dbReference type="PROSITE" id="PS51683">
    <property type="entry name" value="SAM_OMT_II"/>
    <property type="match status" value="1"/>
</dbReference>
<dbReference type="InterPro" id="IPR001077">
    <property type="entry name" value="COMT_C"/>
</dbReference>
<evidence type="ECO:0000259" key="5">
    <source>
        <dbReference type="Pfam" id="PF08100"/>
    </source>
</evidence>
<dbReference type="Proteomes" id="UP001465668">
    <property type="component" value="Unassembled WGS sequence"/>
</dbReference>
<dbReference type="Pfam" id="PF00891">
    <property type="entry name" value="Methyltransf_2"/>
    <property type="match status" value="1"/>
</dbReference>
<feature type="domain" description="O-methyltransferase C-terminal" evidence="4">
    <location>
        <begin position="238"/>
        <end position="380"/>
    </location>
</feature>
<keyword evidence="3" id="KW-0949">S-adenosyl-L-methionine</keyword>
<dbReference type="Gene3D" id="1.10.10.10">
    <property type="entry name" value="Winged helix-like DNA-binding domain superfamily/Winged helix DNA-binding domain"/>
    <property type="match status" value="1"/>
</dbReference>
<dbReference type="InterPro" id="IPR036390">
    <property type="entry name" value="WH_DNA-bd_sf"/>
</dbReference>
<keyword evidence="2" id="KW-0808">Transferase</keyword>
<keyword evidence="1 6" id="KW-0489">Methyltransferase</keyword>
<evidence type="ECO:0000256" key="2">
    <source>
        <dbReference type="ARBA" id="ARBA00022679"/>
    </source>
</evidence>
<dbReference type="SUPFAM" id="SSF53335">
    <property type="entry name" value="S-adenosyl-L-methionine-dependent methyltransferases"/>
    <property type="match status" value="1"/>
</dbReference>
<dbReference type="InterPro" id="IPR016461">
    <property type="entry name" value="COMT-like"/>
</dbReference>
<evidence type="ECO:0000259" key="4">
    <source>
        <dbReference type="Pfam" id="PF00891"/>
    </source>
</evidence>
<protein>
    <submittedName>
        <fullName evidence="6">S-adenosyl-L-methionine-dependent methyltransferase</fullName>
    </submittedName>
</protein>
<evidence type="ECO:0000256" key="1">
    <source>
        <dbReference type="ARBA" id="ARBA00022603"/>
    </source>
</evidence>
<dbReference type="PIRSF" id="PIRSF005739">
    <property type="entry name" value="O-mtase"/>
    <property type="match status" value="1"/>
</dbReference>
<dbReference type="PANTHER" id="PTHR43712">
    <property type="entry name" value="PUTATIVE (AFU_ORTHOLOGUE AFUA_4G14580)-RELATED"/>
    <property type="match status" value="1"/>
</dbReference>
<name>A0ABR2Y7Q0_9PEZI</name>
<reference evidence="6 7" key="1">
    <citation type="submission" date="2024-02" db="EMBL/GenBank/DDBJ databases">
        <title>First draft genome assembly of two strains of Seiridium cardinale.</title>
        <authorList>
            <person name="Emiliani G."/>
            <person name="Scali E."/>
        </authorList>
    </citation>
    <scope>NUCLEOTIDE SEQUENCE [LARGE SCALE GENOMIC DNA]</scope>
    <source>
        <strain evidence="6 7">BM-138-000479</strain>
    </source>
</reference>
<evidence type="ECO:0000256" key="3">
    <source>
        <dbReference type="ARBA" id="ARBA00022691"/>
    </source>
</evidence>
<comment type="caution">
    <text evidence="6">The sequence shown here is derived from an EMBL/GenBank/DDBJ whole genome shotgun (WGS) entry which is preliminary data.</text>
</comment>
<sequence>MSLSDVIGSIESLLGKEAQTAFDEDERKQAIAACGRLKDRLENPFEKTLQLLFTVWPATHNTMGLRLAVDMGVFDAAARLCADAKAVSLADLASETKVDELLLLRVMRVLVGLNVFAEPCVGSYEPLPLAAAYTSKSPLSSAVIHVVRPSSHFYTILAQLPEYFGEKGWKNPGDVYDGPFQFAMHTKEHYFDFLAKTPYYQKAFNEVMTLAYRRKGNNWFTFYPVAEKLQVKDDSEVLLVDVGGSQGGDIIAFHEAHPEQAGRLVLQDLPGVIANCQGLPAKVEATGYDFFQEQPVKGAKAYFLRTVLHDWPDKQALEILARLREAMSPESLLLINETIVPDSNVPLSAVQADFTMMVSFASHERTLRQFEELLDLAGFKLLRLWKPEGSEAGSSNIAEQAGLLEAKLK</sequence>
<dbReference type="InterPro" id="IPR029063">
    <property type="entry name" value="SAM-dependent_MTases_sf"/>
</dbReference>
<dbReference type="InterPro" id="IPR036388">
    <property type="entry name" value="WH-like_DNA-bd_sf"/>
</dbReference>
<dbReference type="SUPFAM" id="SSF46785">
    <property type="entry name" value="Winged helix' DNA-binding domain"/>
    <property type="match status" value="1"/>
</dbReference>